<name>A0AAE0F6W5_9CHLO</name>
<feature type="compositionally biased region" description="Polar residues" evidence="1">
    <location>
        <begin position="47"/>
        <end position="70"/>
    </location>
</feature>
<feature type="compositionally biased region" description="Basic and acidic residues" evidence="1">
    <location>
        <begin position="80"/>
        <end position="103"/>
    </location>
</feature>
<sequence length="449" mass="49743">MAKTANKPRMTCARPAKSDPKSCASKQYHQPSKATEAGLPTIEDMQAYNTSSDGAESDQSGKATSLGMSESEQEEYSTPEADKAVDMEDVQHTDDNITKHTPDKTQSPIRKVDNAPTDKLPSLLETATASESPLERVARIYQSNPRATDNPEARIYQTPTRWYSDRREVLAAEDPQAHAFKLGMPIKRGDRLKLVHVRSVTGSSLDPSDTGPTGFPYTGTPQLKIVDLDETVKEVLKHLRYLNALLYDISHSPETIVFDLEHTHIWLNRTEKCCCWRLFPAAAKLIVQHPYSRGFPTTTGWLPSKEVSDAVATREVAIVDKKQILLDHHRSHFVQAVAEHMGKLTLNTTILKEAGEVFDLHVPSRQWAPSVPGDPASLLQWKRNGGGYAINYYAIFTEEAYGALAKAGKQTVRVPAGVDDRGRHIIAPVTLEVGRWSAKGAKPVFLQTK</sequence>
<dbReference type="EMBL" id="LGRX02024426">
    <property type="protein sequence ID" value="KAK3253988.1"/>
    <property type="molecule type" value="Genomic_DNA"/>
</dbReference>
<dbReference type="Proteomes" id="UP001190700">
    <property type="component" value="Unassembled WGS sequence"/>
</dbReference>
<reference evidence="2 3" key="1">
    <citation type="journal article" date="2015" name="Genome Biol. Evol.">
        <title>Comparative Genomics of a Bacterivorous Green Alga Reveals Evolutionary Causalities and Consequences of Phago-Mixotrophic Mode of Nutrition.</title>
        <authorList>
            <person name="Burns J.A."/>
            <person name="Paasch A."/>
            <person name="Narechania A."/>
            <person name="Kim E."/>
        </authorList>
    </citation>
    <scope>NUCLEOTIDE SEQUENCE [LARGE SCALE GENOMIC DNA]</scope>
    <source>
        <strain evidence="2 3">PLY_AMNH</strain>
    </source>
</reference>
<feature type="compositionally biased region" description="Polar residues" evidence="1">
    <location>
        <begin position="24"/>
        <end position="33"/>
    </location>
</feature>
<evidence type="ECO:0000313" key="3">
    <source>
        <dbReference type="Proteomes" id="UP001190700"/>
    </source>
</evidence>
<dbReference type="AlphaFoldDB" id="A0AAE0F6W5"/>
<evidence type="ECO:0000313" key="2">
    <source>
        <dbReference type="EMBL" id="KAK3253988.1"/>
    </source>
</evidence>
<proteinExistence type="predicted"/>
<evidence type="ECO:0000256" key="1">
    <source>
        <dbReference type="SAM" id="MobiDB-lite"/>
    </source>
</evidence>
<gene>
    <name evidence="2" type="ORF">CYMTET_36783</name>
</gene>
<comment type="caution">
    <text evidence="2">The sequence shown here is derived from an EMBL/GenBank/DDBJ whole genome shotgun (WGS) entry which is preliminary data.</text>
</comment>
<protein>
    <submittedName>
        <fullName evidence="2">Uncharacterized protein</fullName>
    </submittedName>
</protein>
<organism evidence="2 3">
    <name type="scientific">Cymbomonas tetramitiformis</name>
    <dbReference type="NCBI Taxonomy" id="36881"/>
    <lineage>
        <taxon>Eukaryota</taxon>
        <taxon>Viridiplantae</taxon>
        <taxon>Chlorophyta</taxon>
        <taxon>Pyramimonadophyceae</taxon>
        <taxon>Pyramimonadales</taxon>
        <taxon>Pyramimonadaceae</taxon>
        <taxon>Cymbomonas</taxon>
    </lineage>
</organism>
<accession>A0AAE0F6W5</accession>
<keyword evidence="3" id="KW-1185">Reference proteome</keyword>
<feature type="region of interest" description="Disordered" evidence="1">
    <location>
        <begin position="1"/>
        <end position="117"/>
    </location>
</feature>